<sequence length="73" mass="8444">MEQWFQEDGATAHIAGEQVYRDPVPRDIEQLKTNIIRVIHAISRDRIGGMFANLQQRYERCVGLAGSYLEHIM</sequence>
<dbReference type="Proteomes" id="UP001159363">
    <property type="component" value="Chromosome 2"/>
</dbReference>
<protein>
    <submittedName>
        <fullName evidence="1">Uncharacterized protein</fullName>
    </submittedName>
</protein>
<evidence type="ECO:0000313" key="1">
    <source>
        <dbReference type="EMBL" id="KAJ8892462.1"/>
    </source>
</evidence>
<comment type="caution">
    <text evidence="1">The sequence shown here is derived from an EMBL/GenBank/DDBJ whole genome shotgun (WGS) entry which is preliminary data.</text>
</comment>
<organism evidence="1 2">
    <name type="scientific">Dryococelus australis</name>
    <dbReference type="NCBI Taxonomy" id="614101"/>
    <lineage>
        <taxon>Eukaryota</taxon>
        <taxon>Metazoa</taxon>
        <taxon>Ecdysozoa</taxon>
        <taxon>Arthropoda</taxon>
        <taxon>Hexapoda</taxon>
        <taxon>Insecta</taxon>
        <taxon>Pterygota</taxon>
        <taxon>Neoptera</taxon>
        <taxon>Polyneoptera</taxon>
        <taxon>Phasmatodea</taxon>
        <taxon>Verophasmatodea</taxon>
        <taxon>Anareolatae</taxon>
        <taxon>Phasmatidae</taxon>
        <taxon>Eurycanthinae</taxon>
        <taxon>Dryococelus</taxon>
    </lineage>
</organism>
<evidence type="ECO:0000313" key="2">
    <source>
        <dbReference type="Proteomes" id="UP001159363"/>
    </source>
</evidence>
<reference evidence="1 2" key="1">
    <citation type="submission" date="2023-02" db="EMBL/GenBank/DDBJ databases">
        <title>LHISI_Scaffold_Assembly.</title>
        <authorList>
            <person name="Stuart O.P."/>
            <person name="Cleave R."/>
            <person name="Magrath M.J.L."/>
            <person name="Mikheyev A.S."/>
        </authorList>
    </citation>
    <scope>NUCLEOTIDE SEQUENCE [LARGE SCALE GENOMIC DNA]</scope>
    <source>
        <strain evidence="1">Daus_M_001</strain>
        <tissue evidence="1">Leg muscle</tissue>
    </source>
</reference>
<gene>
    <name evidence="1" type="ORF">PR048_005042</name>
</gene>
<accession>A0ABQ9I7J9</accession>
<name>A0ABQ9I7J9_9NEOP</name>
<keyword evidence="2" id="KW-1185">Reference proteome</keyword>
<proteinExistence type="predicted"/>
<dbReference type="EMBL" id="JARBHB010000002">
    <property type="protein sequence ID" value="KAJ8892462.1"/>
    <property type="molecule type" value="Genomic_DNA"/>
</dbReference>